<dbReference type="Gene3D" id="3.40.50.2300">
    <property type="match status" value="1"/>
</dbReference>
<dbReference type="SMART" id="SM00862">
    <property type="entry name" value="Trans_reg_C"/>
    <property type="match status" value="1"/>
</dbReference>
<dbReference type="InterPro" id="IPR039420">
    <property type="entry name" value="WalR-like"/>
</dbReference>
<evidence type="ECO:0000313" key="13">
    <source>
        <dbReference type="Proteomes" id="UP000256329"/>
    </source>
</evidence>
<dbReference type="PANTHER" id="PTHR48111">
    <property type="entry name" value="REGULATOR OF RPOS"/>
    <property type="match status" value="1"/>
</dbReference>
<dbReference type="Proteomes" id="UP000256329">
    <property type="component" value="Unassembled WGS sequence"/>
</dbReference>
<evidence type="ECO:0000256" key="8">
    <source>
        <dbReference type="PROSITE-ProRule" id="PRU00169"/>
    </source>
</evidence>
<dbReference type="Gene3D" id="6.10.250.690">
    <property type="match status" value="1"/>
</dbReference>
<dbReference type="CDD" id="cd00383">
    <property type="entry name" value="trans_reg_C"/>
    <property type="match status" value="1"/>
</dbReference>
<evidence type="ECO:0000256" key="9">
    <source>
        <dbReference type="PROSITE-ProRule" id="PRU01091"/>
    </source>
</evidence>
<keyword evidence="6" id="KW-0804">Transcription</keyword>
<protein>
    <recommendedName>
        <fullName evidence="1">Stage 0 sporulation protein A homolog</fullName>
    </recommendedName>
</protein>
<comment type="caution">
    <text evidence="12">The sequence shown here is derived from an EMBL/GenBank/DDBJ whole genome shotgun (WGS) entry which is preliminary data.</text>
</comment>
<dbReference type="PROSITE" id="PS50110">
    <property type="entry name" value="RESPONSE_REGULATORY"/>
    <property type="match status" value="1"/>
</dbReference>
<dbReference type="PANTHER" id="PTHR48111:SF1">
    <property type="entry name" value="TWO-COMPONENT RESPONSE REGULATOR ORR33"/>
    <property type="match status" value="1"/>
</dbReference>
<name>A0A3D8P6U5_9THEO</name>
<dbReference type="Gene3D" id="1.10.10.10">
    <property type="entry name" value="Winged helix-like DNA-binding domain superfamily/Winged helix DNA-binding domain"/>
    <property type="match status" value="1"/>
</dbReference>
<evidence type="ECO:0000259" key="10">
    <source>
        <dbReference type="PROSITE" id="PS50110"/>
    </source>
</evidence>
<keyword evidence="2 8" id="KW-0597">Phosphoprotein</keyword>
<reference evidence="12 13" key="1">
    <citation type="submission" date="2018-08" db="EMBL/GenBank/DDBJ databases">
        <title>Form III RuBisCO-mediated autotrophy in Thermodesulfobium bacteria.</title>
        <authorList>
            <person name="Toshchakov S.V."/>
            <person name="Kublanov I.V."/>
            <person name="Frolov E."/>
            <person name="Bonch-Osmolovskaya E.A."/>
            <person name="Tourova T.P."/>
            <person name="Chernych N.A."/>
            <person name="Lebedinsky A.V."/>
        </authorList>
    </citation>
    <scope>NUCLEOTIDE SEQUENCE [LARGE SCALE GENOMIC DNA]</scope>
    <source>
        <strain evidence="12 13">SR</strain>
    </source>
</reference>
<dbReference type="InterPro" id="IPR036388">
    <property type="entry name" value="WH-like_DNA-bd_sf"/>
</dbReference>
<gene>
    <name evidence="12" type="ORF">DXX99_04390</name>
</gene>
<dbReference type="SUPFAM" id="SSF46894">
    <property type="entry name" value="C-terminal effector domain of the bipartite response regulators"/>
    <property type="match status" value="1"/>
</dbReference>
<evidence type="ECO:0000256" key="1">
    <source>
        <dbReference type="ARBA" id="ARBA00018672"/>
    </source>
</evidence>
<feature type="domain" description="OmpR/PhoB-type" evidence="11">
    <location>
        <begin position="132"/>
        <end position="230"/>
    </location>
</feature>
<evidence type="ECO:0000313" key="12">
    <source>
        <dbReference type="EMBL" id="RDV84074.1"/>
    </source>
</evidence>
<evidence type="ECO:0000256" key="4">
    <source>
        <dbReference type="ARBA" id="ARBA00023015"/>
    </source>
</evidence>
<evidence type="ECO:0000256" key="6">
    <source>
        <dbReference type="ARBA" id="ARBA00023163"/>
    </source>
</evidence>
<dbReference type="GO" id="GO:0000976">
    <property type="term" value="F:transcription cis-regulatory region binding"/>
    <property type="evidence" value="ECO:0007669"/>
    <property type="project" value="TreeGrafter"/>
</dbReference>
<dbReference type="GO" id="GO:0005829">
    <property type="term" value="C:cytosol"/>
    <property type="evidence" value="ECO:0007669"/>
    <property type="project" value="TreeGrafter"/>
</dbReference>
<proteinExistence type="predicted"/>
<dbReference type="FunFam" id="3.40.50.2300:FF:000001">
    <property type="entry name" value="DNA-binding response regulator PhoB"/>
    <property type="match status" value="1"/>
</dbReference>
<accession>A0A3D8P6U5</accession>
<organism evidence="12 13">
    <name type="scientific">Ammonifex thiophilus</name>
    <dbReference type="NCBI Taxonomy" id="444093"/>
    <lineage>
        <taxon>Bacteria</taxon>
        <taxon>Bacillati</taxon>
        <taxon>Bacillota</taxon>
        <taxon>Clostridia</taxon>
        <taxon>Thermoanaerobacterales</taxon>
        <taxon>Thermoanaerobacteraceae</taxon>
        <taxon>Ammonifex</taxon>
    </lineage>
</organism>
<dbReference type="GO" id="GO:0032993">
    <property type="term" value="C:protein-DNA complex"/>
    <property type="evidence" value="ECO:0007669"/>
    <property type="project" value="TreeGrafter"/>
</dbReference>
<evidence type="ECO:0000256" key="3">
    <source>
        <dbReference type="ARBA" id="ARBA00023012"/>
    </source>
</evidence>
<keyword evidence="3" id="KW-0902">Two-component regulatory system</keyword>
<dbReference type="AlphaFoldDB" id="A0A3D8P6U5"/>
<dbReference type="OrthoDB" id="152576at2"/>
<dbReference type="PROSITE" id="PS51755">
    <property type="entry name" value="OMPR_PHOB"/>
    <property type="match status" value="1"/>
</dbReference>
<sequence>MQAKTEPARILIVDDEHRIREILRKYLVAEGFGVGEAADGEAALAEIRSGHWDLVILDIMLPKIDGWEVCREIRQISDVPILMLTARGDEIDRVLGLELGADDYIVKPFSPREVVARVKAVLRRARKSLTPGKQIVLGNVVIEPEARTVTVGGKTLALTPKEFDLLLTLARSPGKVFRREELLDLVWGYDFYGDSRTVDTHIARLREKLNQAGAPPLIATVWGVGYKLEVRNAEHSG</sequence>
<dbReference type="InterPro" id="IPR011006">
    <property type="entry name" value="CheY-like_superfamily"/>
</dbReference>
<evidence type="ECO:0000259" key="11">
    <source>
        <dbReference type="PROSITE" id="PS51755"/>
    </source>
</evidence>
<keyword evidence="13" id="KW-1185">Reference proteome</keyword>
<evidence type="ECO:0000256" key="2">
    <source>
        <dbReference type="ARBA" id="ARBA00022553"/>
    </source>
</evidence>
<dbReference type="Pfam" id="PF00072">
    <property type="entry name" value="Response_reg"/>
    <property type="match status" value="1"/>
</dbReference>
<dbReference type="EMBL" id="QSLN01000003">
    <property type="protein sequence ID" value="RDV84074.1"/>
    <property type="molecule type" value="Genomic_DNA"/>
</dbReference>
<feature type="modified residue" description="4-aspartylphosphate" evidence="8">
    <location>
        <position position="58"/>
    </location>
</feature>
<dbReference type="GO" id="GO:0000156">
    <property type="term" value="F:phosphorelay response regulator activity"/>
    <property type="evidence" value="ECO:0007669"/>
    <property type="project" value="TreeGrafter"/>
</dbReference>
<dbReference type="InterPro" id="IPR016032">
    <property type="entry name" value="Sig_transdc_resp-reg_C-effctor"/>
</dbReference>
<evidence type="ECO:0000256" key="7">
    <source>
        <dbReference type="ARBA" id="ARBA00024867"/>
    </source>
</evidence>
<dbReference type="InterPro" id="IPR001867">
    <property type="entry name" value="OmpR/PhoB-type_DNA-bd"/>
</dbReference>
<dbReference type="InterPro" id="IPR001789">
    <property type="entry name" value="Sig_transdc_resp-reg_receiver"/>
</dbReference>
<dbReference type="GO" id="GO:0006355">
    <property type="term" value="P:regulation of DNA-templated transcription"/>
    <property type="evidence" value="ECO:0007669"/>
    <property type="project" value="InterPro"/>
</dbReference>
<dbReference type="SMART" id="SM00448">
    <property type="entry name" value="REC"/>
    <property type="match status" value="1"/>
</dbReference>
<dbReference type="SUPFAM" id="SSF52172">
    <property type="entry name" value="CheY-like"/>
    <property type="match status" value="1"/>
</dbReference>
<dbReference type="Pfam" id="PF00486">
    <property type="entry name" value="Trans_reg_C"/>
    <property type="match status" value="1"/>
</dbReference>
<dbReference type="RefSeq" id="WP_115792294.1">
    <property type="nucleotide sequence ID" value="NZ_QSLN01000003.1"/>
</dbReference>
<feature type="DNA-binding region" description="OmpR/PhoB-type" evidence="9">
    <location>
        <begin position="132"/>
        <end position="230"/>
    </location>
</feature>
<keyword evidence="4" id="KW-0805">Transcription regulation</keyword>
<dbReference type="FunFam" id="1.10.10.10:FF:000018">
    <property type="entry name" value="DNA-binding response regulator ResD"/>
    <property type="match status" value="1"/>
</dbReference>
<feature type="domain" description="Response regulatory" evidence="10">
    <location>
        <begin position="9"/>
        <end position="122"/>
    </location>
</feature>
<evidence type="ECO:0000256" key="5">
    <source>
        <dbReference type="ARBA" id="ARBA00023125"/>
    </source>
</evidence>
<keyword evidence="5 9" id="KW-0238">DNA-binding</keyword>
<comment type="function">
    <text evidence="7">May play the central regulatory role in sporulation. It may be an element of the effector pathway responsible for the activation of sporulation genes in response to nutritional stress. Spo0A may act in concert with spo0H (a sigma factor) to control the expression of some genes that are critical to the sporulation process.</text>
</comment>